<evidence type="ECO:0000313" key="2">
    <source>
        <dbReference type="EMBL" id="CAE6493626.1"/>
    </source>
</evidence>
<proteinExistence type="predicted"/>
<name>A0A8H3CRJ1_9AGAM</name>
<feature type="chain" id="PRO_5034567732" evidence="1">
    <location>
        <begin position="21"/>
        <end position="148"/>
    </location>
</feature>
<sequence>MSRFFTVLLVALTFSLVVWSHPIQADQGLIVRKDCTTGCKAVVILTNLKEELHPKLQSLRSHYKAHEDMNADIESIKTSFEQARADILALEQERFQSPTDVETNQIKQAARELITEVIEDWTGWELSRDYWEGARGDYWTDYWGDQGD</sequence>
<accession>A0A8H3CRJ1</accession>
<protein>
    <submittedName>
        <fullName evidence="2">Uncharacterized protein</fullName>
    </submittedName>
</protein>
<organism evidence="2 3">
    <name type="scientific">Rhizoctonia solani</name>
    <dbReference type="NCBI Taxonomy" id="456999"/>
    <lineage>
        <taxon>Eukaryota</taxon>
        <taxon>Fungi</taxon>
        <taxon>Dikarya</taxon>
        <taxon>Basidiomycota</taxon>
        <taxon>Agaricomycotina</taxon>
        <taxon>Agaricomycetes</taxon>
        <taxon>Cantharellales</taxon>
        <taxon>Ceratobasidiaceae</taxon>
        <taxon>Rhizoctonia</taxon>
    </lineage>
</organism>
<feature type="signal peptide" evidence="1">
    <location>
        <begin position="1"/>
        <end position="20"/>
    </location>
</feature>
<comment type="caution">
    <text evidence="2">The sequence shown here is derived from an EMBL/GenBank/DDBJ whole genome shotgun (WGS) entry which is preliminary data.</text>
</comment>
<reference evidence="2" key="1">
    <citation type="submission" date="2021-01" db="EMBL/GenBank/DDBJ databases">
        <authorList>
            <person name="Kaushik A."/>
        </authorList>
    </citation>
    <scope>NUCLEOTIDE SEQUENCE</scope>
    <source>
        <strain evidence="2">AG2-2IIIB</strain>
    </source>
</reference>
<gene>
    <name evidence="2" type="ORF">RDB_LOCUS132126</name>
</gene>
<dbReference type="Proteomes" id="UP000663843">
    <property type="component" value="Unassembled WGS sequence"/>
</dbReference>
<evidence type="ECO:0000313" key="3">
    <source>
        <dbReference type="Proteomes" id="UP000663843"/>
    </source>
</evidence>
<keyword evidence="1" id="KW-0732">Signal</keyword>
<dbReference type="EMBL" id="CAJMWT010004642">
    <property type="protein sequence ID" value="CAE6493626.1"/>
    <property type="molecule type" value="Genomic_DNA"/>
</dbReference>
<dbReference type="AlphaFoldDB" id="A0A8H3CRJ1"/>
<evidence type="ECO:0000256" key="1">
    <source>
        <dbReference type="SAM" id="SignalP"/>
    </source>
</evidence>